<keyword evidence="2 4" id="KW-0808">Transferase</keyword>
<sequence>MEKPLVSIIVPTYNVERYIEECIDALLAQTYPNTEIIVLDDASTDATVYLLKQYTEEIILIENEKNEGQGARRNQGLQIAKGKYIYFMDADDWLEKEALEELVSQAEDTHAELVRFNGTAFYQGDQALIRENNYDFSGMLENNMLYKGEEALLKNRKAFNPSPCLYLVNKAVIDLNDLSFIEGVLHEDEYFTTVLFANTQSMTYLNKNYYHRRYRTASTMTEQTKQHKLRSFNSYIKVFQALEAEYKLSDYSKLQKQFIKRQLLSIYNALVVSDVHPEMKRQLKQFKTVTFKDKLFVLGARLKQHLER</sequence>
<evidence type="ECO:0000313" key="4">
    <source>
        <dbReference type="EMBL" id="SFC11362.1"/>
    </source>
</evidence>
<reference evidence="5" key="1">
    <citation type="submission" date="2016-10" db="EMBL/GenBank/DDBJ databases">
        <authorList>
            <person name="Varghese N."/>
            <person name="Submissions S."/>
        </authorList>
    </citation>
    <scope>NUCLEOTIDE SEQUENCE [LARGE SCALE GENOMIC DNA]</scope>
    <source>
        <strain evidence="5">DSM 23664</strain>
    </source>
</reference>
<dbReference type="GO" id="GO:0016757">
    <property type="term" value="F:glycosyltransferase activity"/>
    <property type="evidence" value="ECO:0007669"/>
    <property type="project" value="UniProtKB-KW"/>
</dbReference>
<dbReference type="OrthoDB" id="8773442at2"/>
<evidence type="ECO:0000259" key="3">
    <source>
        <dbReference type="Pfam" id="PF00535"/>
    </source>
</evidence>
<dbReference type="SUPFAM" id="SSF53448">
    <property type="entry name" value="Nucleotide-diphospho-sugar transferases"/>
    <property type="match status" value="1"/>
</dbReference>
<accession>A0A1I1GJB6</accession>
<organism evidence="4 5">
    <name type="scientific">Alkalibacterium subtropicum</name>
    <dbReference type="NCBI Taxonomy" id="753702"/>
    <lineage>
        <taxon>Bacteria</taxon>
        <taxon>Bacillati</taxon>
        <taxon>Bacillota</taxon>
        <taxon>Bacilli</taxon>
        <taxon>Lactobacillales</taxon>
        <taxon>Carnobacteriaceae</taxon>
        <taxon>Alkalibacterium</taxon>
    </lineage>
</organism>
<keyword evidence="1" id="KW-0328">Glycosyltransferase</keyword>
<evidence type="ECO:0000313" key="5">
    <source>
        <dbReference type="Proteomes" id="UP000199612"/>
    </source>
</evidence>
<dbReference type="AlphaFoldDB" id="A0A1I1GJB6"/>
<name>A0A1I1GJB6_9LACT</name>
<keyword evidence="5" id="KW-1185">Reference proteome</keyword>
<dbReference type="InterPro" id="IPR001173">
    <property type="entry name" value="Glyco_trans_2-like"/>
</dbReference>
<protein>
    <submittedName>
        <fullName evidence="4">Glycosyltransferase involved in cell wall bisynthesis</fullName>
    </submittedName>
</protein>
<dbReference type="InterPro" id="IPR029044">
    <property type="entry name" value="Nucleotide-diphossugar_trans"/>
</dbReference>
<dbReference type="PANTHER" id="PTHR22916">
    <property type="entry name" value="GLYCOSYLTRANSFERASE"/>
    <property type="match status" value="1"/>
</dbReference>
<dbReference type="PANTHER" id="PTHR22916:SF51">
    <property type="entry name" value="GLYCOSYLTRANSFERASE EPSH-RELATED"/>
    <property type="match status" value="1"/>
</dbReference>
<evidence type="ECO:0000256" key="1">
    <source>
        <dbReference type="ARBA" id="ARBA00022676"/>
    </source>
</evidence>
<dbReference type="Gene3D" id="3.90.550.10">
    <property type="entry name" value="Spore Coat Polysaccharide Biosynthesis Protein SpsA, Chain A"/>
    <property type="match status" value="1"/>
</dbReference>
<dbReference type="Pfam" id="PF00535">
    <property type="entry name" value="Glycos_transf_2"/>
    <property type="match status" value="1"/>
</dbReference>
<proteinExistence type="predicted"/>
<evidence type="ECO:0000256" key="2">
    <source>
        <dbReference type="ARBA" id="ARBA00022679"/>
    </source>
</evidence>
<dbReference type="EMBL" id="FOLT01000003">
    <property type="protein sequence ID" value="SFC11362.1"/>
    <property type="molecule type" value="Genomic_DNA"/>
</dbReference>
<dbReference type="CDD" id="cd00761">
    <property type="entry name" value="Glyco_tranf_GTA_type"/>
    <property type="match status" value="1"/>
</dbReference>
<dbReference type="Proteomes" id="UP000199612">
    <property type="component" value="Unassembled WGS sequence"/>
</dbReference>
<dbReference type="RefSeq" id="WP_091528892.1">
    <property type="nucleotide sequence ID" value="NZ_FOLT01000003.1"/>
</dbReference>
<dbReference type="STRING" id="753702.SAMN04488102_10396"/>
<gene>
    <name evidence="4" type="ORF">SAMN04488102_10396</name>
</gene>
<feature type="domain" description="Glycosyltransferase 2-like" evidence="3">
    <location>
        <begin position="7"/>
        <end position="173"/>
    </location>
</feature>